<comment type="caution">
    <text evidence="4">The sequence shown here is derived from an EMBL/GenBank/DDBJ whole genome shotgun (WGS) entry which is preliminary data.</text>
</comment>
<sequence length="122" mass="12953">MMKVLFVVALTLFAIVHYSTALTCYSCTNCPDPFNPAQPGVRNITAGAGQSCKKQKGKILGFEGVSRTAEACGTNKCEKVSLFGQSSTVCCCNTDMCNGARQTTITTLMVVVIALVIAIMNM</sequence>
<organism evidence="4 6">
    <name type="scientific">Didymodactylos carnosus</name>
    <dbReference type="NCBI Taxonomy" id="1234261"/>
    <lineage>
        <taxon>Eukaryota</taxon>
        <taxon>Metazoa</taxon>
        <taxon>Spiralia</taxon>
        <taxon>Gnathifera</taxon>
        <taxon>Rotifera</taxon>
        <taxon>Eurotatoria</taxon>
        <taxon>Bdelloidea</taxon>
        <taxon>Philodinida</taxon>
        <taxon>Philodinidae</taxon>
        <taxon>Didymodactylos</taxon>
    </lineage>
</organism>
<dbReference type="EMBL" id="CAJOBC010006346">
    <property type="protein sequence ID" value="CAF3895621.1"/>
    <property type="molecule type" value="Genomic_DNA"/>
</dbReference>
<feature type="chain" id="PRO_5036410708" description="Protein sleepless" evidence="3">
    <location>
        <begin position="22"/>
        <end position="122"/>
    </location>
</feature>
<feature type="transmembrane region" description="Helical" evidence="2">
    <location>
        <begin position="100"/>
        <end position="120"/>
    </location>
</feature>
<evidence type="ECO:0000313" key="5">
    <source>
        <dbReference type="EMBL" id="CAF3895621.1"/>
    </source>
</evidence>
<dbReference type="Proteomes" id="UP000663829">
    <property type="component" value="Unassembled WGS sequence"/>
</dbReference>
<evidence type="ECO:0000256" key="3">
    <source>
        <dbReference type="SAM" id="SignalP"/>
    </source>
</evidence>
<dbReference type="Proteomes" id="UP000681722">
    <property type="component" value="Unassembled WGS sequence"/>
</dbReference>
<dbReference type="AlphaFoldDB" id="A0A814RBW6"/>
<keyword evidence="2" id="KW-1133">Transmembrane helix</keyword>
<dbReference type="OrthoDB" id="6083863at2759"/>
<keyword evidence="1 3" id="KW-0732">Signal</keyword>
<keyword evidence="2" id="KW-0472">Membrane</keyword>
<keyword evidence="6" id="KW-1185">Reference proteome</keyword>
<reference evidence="4" key="1">
    <citation type="submission" date="2021-02" db="EMBL/GenBank/DDBJ databases">
        <authorList>
            <person name="Nowell W R."/>
        </authorList>
    </citation>
    <scope>NUCLEOTIDE SEQUENCE</scope>
</reference>
<evidence type="ECO:0000313" key="6">
    <source>
        <dbReference type="Proteomes" id="UP000663829"/>
    </source>
</evidence>
<feature type="signal peptide" evidence="3">
    <location>
        <begin position="1"/>
        <end position="21"/>
    </location>
</feature>
<gene>
    <name evidence="4" type="ORF">GPM918_LOCUS20237</name>
    <name evidence="5" type="ORF">SRO942_LOCUS20234</name>
</gene>
<dbReference type="InterPro" id="IPR050975">
    <property type="entry name" value="Sleep_regulator"/>
</dbReference>
<dbReference type="EMBL" id="CAJNOQ010006346">
    <property type="protein sequence ID" value="CAF1131864.1"/>
    <property type="molecule type" value="Genomic_DNA"/>
</dbReference>
<dbReference type="PANTHER" id="PTHR33562:SF28">
    <property type="entry name" value="PROTEIN QUIVER"/>
    <property type="match status" value="1"/>
</dbReference>
<keyword evidence="2" id="KW-0812">Transmembrane</keyword>
<evidence type="ECO:0000313" key="4">
    <source>
        <dbReference type="EMBL" id="CAF1131864.1"/>
    </source>
</evidence>
<accession>A0A814RBW6</accession>
<dbReference type="PANTHER" id="PTHR33562">
    <property type="entry name" value="ATILLA, ISOFORM B-RELATED-RELATED"/>
    <property type="match status" value="1"/>
</dbReference>
<evidence type="ECO:0000256" key="1">
    <source>
        <dbReference type="ARBA" id="ARBA00022729"/>
    </source>
</evidence>
<evidence type="ECO:0008006" key="7">
    <source>
        <dbReference type="Google" id="ProtNLM"/>
    </source>
</evidence>
<protein>
    <recommendedName>
        <fullName evidence="7">Protein sleepless</fullName>
    </recommendedName>
</protein>
<name>A0A814RBW6_9BILA</name>
<proteinExistence type="predicted"/>
<evidence type="ECO:0000256" key="2">
    <source>
        <dbReference type="SAM" id="Phobius"/>
    </source>
</evidence>